<sequence>MERRLNQDAASLIADLNKEFVTTFGRKPRSGDRLFQLSDRYVRRATLRAMREAKIPLPLIYAYVKTGLIVTDRKKLTGRDQELWDAAVKEYYDICDIEGECEPDPEGALEDILSAQLRRNHTIGGSFIERHYNNYKARPGSSRDVETVAGFMVSNFVRGLLSISVLVQGEAAYDAYNICRSMLENYLALAYMYRSSGPRPFMAQLGILLGTHRYNVTKKGQENQSRIVEIATGSTTAMPSRWEMSRALGSLHEMLYTTLYRDLSSICHPDITGIQTILSDTGYDFLNPVSSIDVLSTTHFLSLLLFSLLAEVSPCTKVARSDLRAAACRSFFELSHLRKIVTPAHELTFPPVFSTFLDDFSSRDAHFKLIAESVTERSCTTTSAISRSDRHSGHPDHG</sequence>
<accession>A0A7W4J3J0</accession>
<organism evidence="1 2">
    <name type="scientific">Gluconacetobacter asukensis</name>
    <dbReference type="NCBI Taxonomy" id="1017181"/>
    <lineage>
        <taxon>Bacteria</taxon>
        <taxon>Pseudomonadati</taxon>
        <taxon>Pseudomonadota</taxon>
        <taxon>Alphaproteobacteria</taxon>
        <taxon>Acetobacterales</taxon>
        <taxon>Acetobacteraceae</taxon>
        <taxon>Gluconacetobacter</taxon>
    </lineage>
</organism>
<keyword evidence="2" id="KW-1185">Reference proteome</keyword>
<proteinExistence type="predicted"/>
<dbReference type="Proteomes" id="UP000577891">
    <property type="component" value="Unassembled WGS sequence"/>
</dbReference>
<dbReference type="EMBL" id="JABEQE010000026">
    <property type="protein sequence ID" value="MBB2174065.1"/>
    <property type="molecule type" value="Genomic_DNA"/>
</dbReference>
<gene>
    <name evidence="1" type="ORF">HLH35_18430</name>
</gene>
<dbReference type="AlphaFoldDB" id="A0A7W4J3J0"/>
<name>A0A7W4J3J0_9PROT</name>
<comment type="caution">
    <text evidence="1">The sequence shown here is derived from an EMBL/GenBank/DDBJ whole genome shotgun (WGS) entry which is preliminary data.</text>
</comment>
<evidence type="ECO:0000313" key="1">
    <source>
        <dbReference type="EMBL" id="MBB2174065.1"/>
    </source>
</evidence>
<protein>
    <submittedName>
        <fullName evidence="1">Uncharacterized protein</fullName>
    </submittedName>
</protein>
<dbReference type="RefSeq" id="WP_182980538.1">
    <property type="nucleotide sequence ID" value="NZ_JABEQE010000026.1"/>
</dbReference>
<evidence type="ECO:0000313" key="2">
    <source>
        <dbReference type="Proteomes" id="UP000577891"/>
    </source>
</evidence>
<reference evidence="1 2" key="1">
    <citation type="submission" date="2020-04" db="EMBL/GenBank/DDBJ databases">
        <title>Description of novel Gluconacetobacter.</title>
        <authorList>
            <person name="Sombolestani A."/>
        </authorList>
    </citation>
    <scope>NUCLEOTIDE SEQUENCE [LARGE SCALE GENOMIC DNA]</scope>
    <source>
        <strain evidence="1 2">LMG 27724</strain>
    </source>
</reference>